<name>A0A0L8FVB1_OCTBM</name>
<reference evidence="1" key="1">
    <citation type="submission" date="2015-07" db="EMBL/GenBank/DDBJ databases">
        <title>MeaNS - Measles Nucleotide Surveillance Program.</title>
        <authorList>
            <person name="Tran T."/>
            <person name="Druce J."/>
        </authorList>
    </citation>
    <scope>NUCLEOTIDE SEQUENCE</scope>
    <source>
        <strain evidence="1">UCB-OBI-ISO-001</strain>
        <tissue evidence="1">Gonad</tissue>
    </source>
</reference>
<gene>
    <name evidence="1" type="ORF">OCBIM_22007470mg</name>
</gene>
<proteinExistence type="predicted"/>
<dbReference type="AlphaFoldDB" id="A0A0L8FVB1"/>
<dbReference type="EMBL" id="KQ426356">
    <property type="protein sequence ID" value="KOF68350.1"/>
    <property type="molecule type" value="Genomic_DNA"/>
</dbReference>
<evidence type="ECO:0000313" key="1">
    <source>
        <dbReference type="EMBL" id="KOF68350.1"/>
    </source>
</evidence>
<accession>A0A0L8FVB1</accession>
<sequence>MMSSCKNRFNSIQIFIKKITILFVCCFCLLSLVNSIFTLNHLCKCGSFIKISVFFYICFSH</sequence>
<protein>
    <submittedName>
        <fullName evidence="1">Uncharacterized protein</fullName>
    </submittedName>
</protein>
<organism evidence="1">
    <name type="scientific">Octopus bimaculoides</name>
    <name type="common">California two-spotted octopus</name>
    <dbReference type="NCBI Taxonomy" id="37653"/>
    <lineage>
        <taxon>Eukaryota</taxon>
        <taxon>Metazoa</taxon>
        <taxon>Spiralia</taxon>
        <taxon>Lophotrochozoa</taxon>
        <taxon>Mollusca</taxon>
        <taxon>Cephalopoda</taxon>
        <taxon>Coleoidea</taxon>
        <taxon>Octopodiformes</taxon>
        <taxon>Octopoda</taxon>
        <taxon>Incirrata</taxon>
        <taxon>Octopodidae</taxon>
        <taxon>Octopus</taxon>
    </lineage>
</organism>